<dbReference type="Proteomes" id="UP000192596">
    <property type="component" value="Unassembled WGS sequence"/>
</dbReference>
<evidence type="ECO:0000313" key="3">
    <source>
        <dbReference type="Proteomes" id="UP000192596"/>
    </source>
</evidence>
<dbReference type="InterPro" id="IPR052078">
    <property type="entry name" value="Trehalose_Metab_GTase"/>
</dbReference>
<dbReference type="PANTHER" id="PTHR47779:SF1">
    <property type="entry name" value="SYNTHASE (CCG-9), PUTATIVE (AFU_ORTHOLOGUE AFUA_3G12100)-RELATED"/>
    <property type="match status" value="1"/>
</dbReference>
<dbReference type="STRING" id="1507870.A0A1V8S8E6"/>
<accession>A0A1V8S8E6</accession>
<gene>
    <name evidence="2" type="ORF">B0A48_18673</name>
</gene>
<organism evidence="2 3">
    <name type="scientific">Cryoendolithus antarcticus</name>
    <dbReference type="NCBI Taxonomy" id="1507870"/>
    <lineage>
        <taxon>Eukaryota</taxon>
        <taxon>Fungi</taxon>
        <taxon>Dikarya</taxon>
        <taxon>Ascomycota</taxon>
        <taxon>Pezizomycotina</taxon>
        <taxon>Dothideomycetes</taxon>
        <taxon>Dothideomycetidae</taxon>
        <taxon>Cladosporiales</taxon>
        <taxon>Cladosporiaceae</taxon>
        <taxon>Cryoendolithus</taxon>
    </lineage>
</organism>
<feature type="region of interest" description="Disordered" evidence="1">
    <location>
        <begin position="1"/>
        <end position="23"/>
    </location>
</feature>
<dbReference type="EMBL" id="NAJO01000110">
    <property type="protein sequence ID" value="OQN95323.1"/>
    <property type="molecule type" value="Genomic_DNA"/>
</dbReference>
<sequence length="728" mass="81088">MDVKNGSSLFEIPHKETQSTSKAASDAHHFIIAKRVLHGLRVLQAGGADVKTSSVVPRTEDHEGHDSLPAIPNRLWVGLSMKAGKDHTIEFGFVCHNGTSTIDFAVQMLHLSHDGSEGFALDLSLDGRAHALEDFLINTLRTISRDHGCKFVGAGIASDMVQACPNLGSRLWTELDILPIMLYKTSDRQDVDEVADVMARKCVLCFGPDLQPRLQVGPLGEVGVDLGGRCTFAIPERYASTVGERSTRMAVGYSHCLRRKHKKLAFFSASSQGRAARTRHALLRYLSCLEVDCSWFVPPPKPEAARIHETVRQILRGEGDRHESFPEAYKNIVDKWTMTIAETYKWTADGGPLASRDRGGAAVIVIDDFTMPALVTIAKRLDPTRTVVLRSHHTLRNELITAPDTCAAHAWQWIWSHIKSADLFISDPMYTHIPRMISNHKLGLMVNSTDWIDGQNKPLSDETTTFYQLDFDHHCERQGVPRLAYPRRDYIIQIADFDSGTALQDAVAAFALFRRQSRYCSGVSVQETPQLLLCGYASANDDSKRQSTHQLRASLIADYPDLKDDIIISGLTASDQTINAMLSRAHVSLDLSQSDDLNVLVSQSLHKGVPCIALNGAGNALQIQHARTGFLVQGLDKQTEIRAVSEYLDILFSDEQRYYDMGFCGRLHLSDEISTVGNAVCWMYLFDRLTSQHKPNFKGGWVWDMAKEQAGEKRRGNEVELPRNVPMV</sequence>
<dbReference type="SUPFAM" id="SSF53756">
    <property type="entry name" value="UDP-Glycosyltransferase/glycogen phosphorylase"/>
    <property type="match status" value="1"/>
</dbReference>
<evidence type="ECO:0008006" key="4">
    <source>
        <dbReference type="Google" id="ProtNLM"/>
    </source>
</evidence>
<comment type="caution">
    <text evidence="2">The sequence shown here is derived from an EMBL/GenBank/DDBJ whole genome shotgun (WGS) entry which is preliminary data.</text>
</comment>
<name>A0A1V8S8E6_9PEZI</name>
<evidence type="ECO:0000256" key="1">
    <source>
        <dbReference type="SAM" id="MobiDB-lite"/>
    </source>
</evidence>
<dbReference type="InParanoid" id="A0A1V8S8E6"/>
<keyword evidence="3" id="KW-1185">Reference proteome</keyword>
<reference evidence="3" key="1">
    <citation type="submission" date="2017-03" db="EMBL/GenBank/DDBJ databases">
        <title>Genomes of endolithic fungi from Antarctica.</title>
        <authorList>
            <person name="Coleine C."/>
            <person name="Masonjones S."/>
            <person name="Stajich J.E."/>
        </authorList>
    </citation>
    <scope>NUCLEOTIDE SEQUENCE [LARGE SCALE GENOMIC DNA]</scope>
    <source>
        <strain evidence="3">CCFEE 5527</strain>
    </source>
</reference>
<dbReference type="PANTHER" id="PTHR47779">
    <property type="entry name" value="SYNTHASE (CCG-9), PUTATIVE (AFU_ORTHOLOGUE AFUA_3G12100)-RELATED"/>
    <property type="match status" value="1"/>
</dbReference>
<evidence type="ECO:0000313" key="2">
    <source>
        <dbReference type="EMBL" id="OQN95323.1"/>
    </source>
</evidence>
<dbReference type="Gene3D" id="3.40.50.2000">
    <property type="entry name" value="Glycogen Phosphorylase B"/>
    <property type="match status" value="2"/>
</dbReference>
<dbReference type="AlphaFoldDB" id="A0A1V8S8E6"/>
<dbReference type="OrthoDB" id="937291at2759"/>
<protein>
    <recommendedName>
        <fullName evidence="4">Glycosyl transferase family 1 domain-containing protein</fullName>
    </recommendedName>
</protein>
<proteinExistence type="predicted"/>